<dbReference type="SUPFAM" id="SSF50249">
    <property type="entry name" value="Nucleic acid-binding proteins"/>
    <property type="match status" value="1"/>
</dbReference>
<evidence type="ECO:0000256" key="12">
    <source>
        <dbReference type="ARBA" id="ARBA00034617"/>
    </source>
</evidence>
<dbReference type="InterPro" id="IPR045562">
    <property type="entry name" value="RecG_dom3_C"/>
</dbReference>
<proteinExistence type="inferred from homology"/>
<evidence type="ECO:0000256" key="13">
    <source>
        <dbReference type="ARBA" id="ARBA00034808"/>
    </source>
</evidence>
<dbReference type="GO" id="GO:0006281">
    <property type="term" value="P:DNA repair"/>
    <property type="evidence" value="ECO:0007669"/>
    <property type="project" value="UniProtKB-UniRule"/>
</dbReference>
<dbReference type="InterPro" id="IPR001650">
    <property type="entry name" value="Helicase_C-like"/>
</dbReference>
<keyword evidence="19" id="KW-1185">Reference proteome</keyword>
<dbReference type="Gene3D" id="2.40.50.140">
    <property type="entry name" value="Nucleic acid-binding proteins"/>
    <property type="match status" value="1"/>
</dbReference>
<dbReference type="GO" id="GO:0003677">
    <property type="term" value="F:DNA binding"/>
    <property type="evidence" value="ECO:0007669"/>
    <property type="project" value="UniProtKB-KW"/>
</dbReference>
<dbReference type="Pfam" id="PF17191">
    <property type="entry name" value="RecG_wedge"/>
    <property type="match status" value="1"/>
</dbReference>
<dbReference type="SMART" id="SM00490">
    <property type="entry name" value="HELICc"/>
    <property type="match status" value="1"/>
</dbReference>
<dbReference type="CDD" id="cd17992">
    <property type="entry name" value="DEXHc_RecG"/>
    <property type="match status" value="1"/>
</dbReference>
<comment type="catalytic activity">
    <reaction evidence="14 15">
        <text>ATP + H2O = ADP + phosphate + H(+)</text>
        <dbReference type="Rhea" id="RHEA:13065"/>
        <dbReference type="ChEBI" id="CHEBI:15377"/>
        <dbReference type="ChEBI" id="CHEBI:15378"/>
        <dbReference type="ChEBI" id="CHEBI:30616"/>
        <dbReference type="ChEBI" id="CHEBI:43474"/>
        <dbReference type="ChEBI" id="CHEBI:456216"/>
        <dbReference type="EC" id="5.6.2.4"/>
    </reaction>
</comment>
<organism evidence="18 19">
    <name type="scientific">Tumidithrix elongata BACA0141</name>
    <dbReference type="NCBI Taxonomy" id="2716417"/>
    <lineage>
        <taxon>Bacteria</taxon>
        <taxon>Bacillati</taxon>
        <taxon>Cyanobacteriota</taxon>
        <taxon>Cyanophyceae</taxon>
        <taxon>Pseudanabaenales</taxon>
        <taxon>Pseudanabaenaceae</taxon>
        <taxon>Tumidithrix</taxon>
        <taxon>Tumidithrix elongata</taxon>
    </lineage>
</organism>
<dbReference type="CDD" id="cd18811">
    <property type="entry name" value="SF2_C_RecG"/>
    <property type="match status" value="1"/>
</dbReference>
<keyword evidence="9 15" id="KW-0233">DNA recombination</keyword>
<dbReference type="PROSITE" id="PS51194">
    <property type="entry name" value="HELICASE_CTER"/>
    <property type="match status" value="1"/>
</dbReference>
<keyword evidence="5 15" id="KW-0378">Hydrolase</keyword>
<dbReference type="SUPFAM" id="SSF52540">
    <property type="entry name" value="P-loop containing nucleoside triphosphate hydrolases"/>
    <property type="match status" value="2"/>
</dbReference>
<sequence length="837" mass="94855">MESSTAHLDINRLQQALTVEAERGFVNLQGRQYLFADFLSLSLGQNLPPVWDSSDRLQAQTLSNQYAKYASLPISQRQHLVAETRRLLYDVRRREIAAASAPQLTKKPKTEILVKQATKTTSARSNSTQTGTTALKPLSLDLNLQYLEGISPKVAEKLTRLDLHTVEDVLNYYPRDHIDYARQIEIRNLNDGETVTVIGTIHRYSCFTSPKNPNLTIVEIILRDRTGQIKLNRFWAGKRYSNRGWQEQQKRLYPQGATVAASGVVKRGKYGLTLEDFDIEVLDHSQDRIESNTIGRVVPVYPLTEGISPELIRRVVIQCLPIAHKIADPIPEKLRKDYQLIGLAEAIAQVHYPDDSEKLEAAIVRLTFDKYFYRRLVSLYRRNQQKAIQFVPRSHLIEKLEAILPFQLTGAQNRSISEIRADLQGTTPMNRLVQGDVGSGKTIVAVYALLAAIESGYQAALMAPTEVLAEQHYRKIVEWFNLLYIPVELLTGSTRTAKRRETLSQLETGELPLIIGTHALIQDTVNFCRLGLAVIDEQHRFGRDQRSRLLQKGEDPHVLIMTATPIPRTLYLTNSEIEVSIIDELPPGRKPIQTTLLKPSQRKDAYELMRREIAQGRQVYIVFPLVEESDKMEDVKAAIQEREHLQSVVFPNFKIGLLHGQMTSSEKDEAINQFRRSETEILVATTVVEVGVDIPNASVMLIEHADRFGLAQLHQLRGRVGRGAAQSYCLLMSNAKSEVAQERLKVLEQSQDGFFIAERDFQLRGKGKDEGTEQSGHAGFSIEDRLSDEAKRLELYQIAREAAERLIKKDSTLESFPQLKAEFDHHYQRLQGGAIFT</sequence>
<comment type="function">
    <text evidence="15">Plays a critical role in recombination and DNA repair. Helps process Holliday junction intermediates to mature products by catalyzing branch migration. Has replication fork regression activity, unwinds stalled or blocked replication forks to make a HJ that can be resolved. Has a DNA unwinding activity characteristic of a DNA helicase with 3'-5' polarity.</text>
</comment>
<dbReference type="EC" id="5.6.2.4" evidence="13 15"/>
<comment type="caution">
    <text evidence="18">The sequence shown here is derived from an EMBL/GenBank/DDBJ whole genome shotgun (WGS) entry which is preliminary data.</text>
</comment>
<evidence type="ECO:0000256" key="15">
    <source>
        <dbReference type="RuleBase" id="RU363016"/>
    </source>
</evidence>
<evidence type="ECO:0000313" key="18">
    <source>
        <dbReference type="EMBL" id="MEE3715763.1"/>
    </source>
</evidence>
<comment type="catalytic activity">
    <reaction evidence="12 15">
        <text>Couples ATP hydrolysis with the unwinding of duplex DNA by translocating in the 3'-5' direction.</text>
        <dbReference type="EC" id="5.6.2.4"/>
    </reaction>
</comment>
<evidence type="ECO:0000256" key="14">
    <source>
        <dbReference type="ARBA" id="ARBA00048988"/>
    </source>
</evidence>
<dbReference type="GO" id="GO:0043138">
    <property type="term" value="F:3'-5' DNA helicase activity"/>
    <property type="evidence" value="ECO:0007669"/>
    <property type="project" value="UniProtKB-EC"/>
</dbReference>
<protein>
    <recommendedName>
        <fullName evidence="2 15">ATP-dependent DNA helicase RecG</fullName>
        <ecNumber evidence="13 15">5.6.2.4</ecNumber>
    </recommendedName>
</protein>
<evidence type="ECO:0000256" key="9">
    <source>
        <dbReference type="ARBA" id="ARBA00023172"/>
    </source>
</evidence>
<dbReference type="InterPro" id="IPR047112">
    <property type="entry name" value="RecG/Mfd"/>
</dbReference>
<gene>
    <name evidence="18" type="primary">recG</name>
    <name evidence="18" type="ORF">V2H45_03265</name>
</gene>
<evidence type="ECO:0000256" key="11">
    <source>
        <dbReference type="ARBA" id="ARBA00023235"/>
    </source>
</evidence>
<dbReference type="GO" id="GO:0005524">
    <property type="term" value="F:ATP binding"/>
    <property type="evidence" value="ECO:0007669"/>
    <property type="project" value="UniProtKB-KW"/>
</dbReference>
<dbReference type="Gene3D" id="3.40.50.300">
    <property type="entry name" value="P-loop containing nucleotide triphosphate hydrolases"/>
    <property type="match status" value="2"/>
</dbReference>
<dbReference type="InterPro" id="IPR012340">
    <property type="entry name" value="NA-bd_OB-fold"/>
</dbReference>
<evidence type="ECO:0000256" key="3">
    <source>
        <dbReference type="ARBA" id="ARBA00022741"/>
    </source>
</evidence>
<keyword evidence="8" id="KW-0238">DNA-binding</keyword>
<dbReference type="Pfam" id="PF00270">
    <property type="entry name" value="DEAD"/>
    <property type="match status" value="1"/>
</dbReference>
<dbReference type="Proteomes" id="UP001333818">
    <property type="component" value="Unassembled WGS sequence"/>
</dbReference>
<reference evidence="18" key="1">
    <citation type="submission" date="2024-01" db="EMBL/GenBank/DDBJ databases">
        <title>Bank of Algae and Cyanobacteria of the Azores (BACA) strain genomes.</title>
        <authorList>
            <person name="Luz R."/>
            <person name="Cordeiro R."/>
            <person name="Fonseca A."/>
            <person name="Goncalves V."/>
        </authorList>
    </citation>
    <scope>NUCLEOTIDE SEQUENCE</scope>
    <source>
        <strain evidence="18">BACA0141</strain>
    </source>
</reference>
<evidence type="ECO:0000259" key="17">
    <source>
        <dbReference type="PROSITE" id="PS51194"/>
    </source>
</evidence>
<dbReference type="InterPro" id="IPR011545">
    <property type="entry name" value="DEAD/DEAH_box_helicase_dom"/>
</dbReference>
<dbReference type="GO" id="GO:0006310">
    <property type="term" value="P:DNA recombination"/>
    <property type="evidence" value="ECO:0007669"/>
    <property type="project" value="UniProtKB-UniRule"/>
</dbReference>
<dbReference type="PANTHER" id="PTHR47964">
    <property type="entry name" value="ATP-DEPENDENT DNA HELICASE HOMOLOG RECG, CHLOROPLASTIC"/>
    <property type="match status" value="1"/>
</dbReference>
<evidence type="ECO:0000256" key="5">
    <source>
        <dbReference type="ARBA" id="ARBA00022801"/>
    </source>
</evidence>
<dbReference type="PROSITE" id="PS51192">
    <property type="entry name" value="HELICASE_ATP_BIND_1"/>
    <property type="match status" value="1"/>
</dbReference>
<evidence type="ECO:0000256" key="7">
    <source>
        <dbReference type="ARBA" id="ARBA00022840"/>
    </source>
</evidence>
<dbReference type="InterPro" id="IPR027417">
    <property type="entry name" value="P-loop_NTPase"/>
</dbReference>
<evidence type="ECO:0000313" key="19">
    <source>
        <dbReference type="Proteomes" id="UP001333818"/>
    </source>
</evidence>
<dbReference type="Pfam" id="PF00271">
    <property type="entry name" value="Helicase_C"/>
    <property type="match status" value="1"/>
</dbReference>
<dbReference type="Pfam" id="PF19833">
    <property type="entry name" value="RecG_dom3_C"/>
    <property type="match status" value="1"/>
</dbReference>
<evidence type="ECO:0000256" key="4">
    <source>
        <dbReference type="ARBA" id="ARBA00022763"/>
    </source>
</evidence>
<keyword evidence="10 15" id="KW-0234">DNA repair</keyword>
<dbReference type="RefSeq" id="WP_330482186.1">
    <property type="nucleotide sequence ID" value="NZ_JAZBJZ010000007.1"/>
</dbReference>
<evidence type="ECO:0000256" key="1">
    <source>
        <dbReference type="ARBA" id="ARBA00007504"/>
    </source>
</evidence>
<keyword evidence="4 15" id="KW-0227">DNA damage</keyword>
<keyword evidence="11" id="KW-0413">Isomerase</keyword>
<evidence type="ECO:0000256" key="10">
    <source>
        <dbReference type="ARBA" id="ARBA00023204"/>
    </source>
</evidence>
<evidence type="ECO:0000256" key="8">
    <source>
        <dbReference type="ARBA" id="ARBA00023125"/>
    </source>
</evidence>
<dbReference type="NCBIfam" id="NF008168">
    <property type="entry name" value="PRK10917.2-2"/>
    <property type="match status" value="1"/>
</dbReference>
<dbReference type="InterPro" id="IPR004609">
    <property type="entry name" value="ATP-dep_DNA_helicase_RecG"/>
</dbReference>
<dbReference type="CDD" id="cd04488">
    <property type="entry name" value="RecG_wedge_OBF"/>
    <property type="match status" value="1"/>
</dbReference>
<name>A0AAW9PY19_9CYAN</name>
<dbReference type="InterPro" id="IPR014001">
    <property type="entry name" value="Helicase_ATP-bd"/>
</dbReference>
<keyword evidence="7 15" id="KW-0067">ATP-binding</keyword>
<evidence type="ECO:0000256" key="6">
    <source>
        <dbReference type="ARBA" id="ARBA00022806"/>
    </source>
</evidence>
<dbReference type="EMBL" id="JAZBJZ010000007">
    <property type="protein sequence ID" value="MEE3715763.1"/>
    <property type="molecule type" value="Genomic_DNA"/>
</dbReference>
<feature type="domain" description="Helicase ATP-binding" evidence="16">
    <location>
        <begin position="422"/>
        <end position="583"/>
    </location>
</feature>
<dbReference type="NCBIfam" id="NF008165">
    <property type="entry name" value="PRK10917.1-3"/>
    <property type="match status" value="1"/>
</dbReference>
<feature type="domain" description="Helicase C-terminal" evidence="17">
    <location>
        <begin position="601"/>
        <end position="762"/>
    </location>
</feature>
<evidence type="ECO:0000256" key="2">
    <source>
        <dbReference type="ARBA" id="ARBA00017846"/>
    </source>
</evidence>
<dbReference type="GO" id="GO:0016787">
    <property type="term" value="F:hydrolase activity"/>
    <property type="evidence" value="ECO:0007669"/>
    <property type="project" value="UniProtKB-KW"/>
</dbReference>
<dbReference type="InterPro" id="IPR033454">
    <property type="entry name" value="RecG_wedge"/>
</dbReference>
<dbReference type="NCBIfam" id="TIGR00643">
    <property type="entry name" value="recG"/>
    <property type="match status" value="1"/>
</dbReference>
<dbReference type="AlphaFoldDB" id="A0AAW9PY19"/>
<keyword evidence="3 15" id="KW-0547">Nucleotide-binding</keyword>
<comment type="similarity">
    <text evidence="1 15">Belongs to the helicase family. RecG subfamily.</text>
</comment>
<accession>A0AAW9PY19</accession>
<evidence type="ECO:0000259" key="16">
    <source>
        <dbReference type="PROSITE" id="PS51192"/>
    </source>
</evidence>
<keyword evidence="6 15" id="KW-0347">Helicase</keyword>
<dbReference type="NCBIfam" id="NF008170">
    <property type="entry name" value="PRK10917.2-4"/>
    <property type="match status" value="1"/>
</dbReference>
<dbReference type="SMART" id="SM00487">
    <property type="entry name" value="DEXDc"/>
    <property type="match status" value="1"/>
</dbReference>
<dbReference type="PANTHER" id="PTHR47964:SF1">
    <property type="entry name" value="ATP-DEPENDENT DNA HELICASE HOMOLOG RECG, CHLOROPLASTIC"/>
    <property type="match status" value="1"/>
</dbReference>